<evidence type="ECO:0000313" key="2">
    <source>
        <dbReference type="Proteomes" id="UP000034045"/>
    </source>
</evidence>
<reference evidence="1 2" key="1">
    <citation type="journal article" date="2015" name="Nature">
        <title>rRNA introns, odd ribosomes, and small enigmatic genomes across a large radiation of phyla.</title>
        <authorList>
            <person name="Brown C.T."/>
            <person name="Hug L.A."/>
            <person name="Thomas B.C."/>
            <person name="Sharon I."/>
            <person name="Castelle C.J."/>
            <person name="Singh A."/>
            <person name="Wilkins M.J."/>
            <person name="Williams K.H."/>
            <person name="Banfield J.F."/>
        </authorList>
    </citation>
    <scope>NUCLEOTIDE SEQUENCE [LARGE SCALE GENOMIC DNA]</scope>
</reference>
<accession>A0A0G0AMF8</accession>
<dbReference type="Proteomes" id="UP000034045">
    <property type="component" value="Unassembled WGS sequence"/>
</dbReference>
<evidence type="ECO:0000313" key="1">
    <source>
        <dbReference type="EMBL" id="KKP52531.1"/>
    </source>
</evidence>
<organism evidence="1 2">
    <name type="scientific">Candidatus Roizmanbacteria bacterium GW2011_GWA2_33_33</name>
    <dbReference type="NCBI Taxonomy" id="1618476"/>
    <lineage>
        <taxon>Bacteria</taxon>
        <taxon>Candidatus Roizmaniibacteriota</taxon>
    </lineage>
</organism>
<feature type="non-terminal residue" evidence="1">
    <location>
        <position position="1"/>
    </location>
</feature>
<sequence length="122" mass="14094">GQYIEGWPAGWGIKEFMDYARVKSQTKPVVILAEGNFGMAGDVLDVFMKQSDEGKIIIKGYWPLSEEQLRENLPLLKDNYVYAFFSHQEEFPENWPISLKPFQIITKPGNKSTFRIFELVSD</sequence>
<name>A0A0G0AMF8_9BACT</name>
<dbReference type="AlphaFoldDB" id="A0A0G0AMF8"/>
<protein>
    <submittedName>
        <fullName evidence="1">Uncharacterized protein</fullName>
    </submittedName>
</protein>
<dbReference type="EMBL" id="LBPD01000006">
    <property type="protein sequence ID" value="KKP52531.1"/>
    <property type="molecule type" value="Genomic_DNA"/>
</dbReference>
<comment type="caution">
    <text evidence="1">The sequence shown here is derived from an EMBL/GenBank/DDBJ whole genome shotgun (WGS) entry which is preliminary data.</text>
</comment>
<proteinExistence type="predicted"/>
<gene>
    <name evidence="1" type="ORF">UR42_C0006G0007</name>
</gene>